<keyword evidence="3" id="KW-1185">Reference proteome</keyword>
<organism evidence="2 3">
    <name type="scientific">Shinella sumterensis</name>
    <dbReference type="NCBI Taxonomy" id="1967501"/>
    <lineage>
        <taxon>Bacteria</taxon>
        <taxon>Pseudomonadati</taxon>
        <taxon>Pseudomonadota</taxon>
        <taxon>Alphaproteobacteria</taxon>
        <taxon>Hyphomicrobiales</taxon>
        <taxon>Rhizobiaceae</taxon>
        <taxon>Shinella</taxon>
    </lineage>
</organism>
<evidence type="ECO:0000259" key="1">
    <source>
        <dbReference type="PROSITE" id="PS51819"/>
    </source>
</evidence>
<dbReference type="RefSeq" id="WP_306037568.1">
    <property type="nucleotide sequence ID" value="NZ_CP132302.1"/>
</dbReference>
<dbReference type="InterPro" id="IPR037523">
    <property type="entry name" value="VOC_core"/>
</dbReference>
<sequence length="117" mass="12532">MKVKRIVANIATTDPALVAGFYKDVLGLDLLMDHGWIVTYGNESPTSPQVSFACEGGSGTPVPALSVEVDDVEAAYLAACAGGHDIEYGPVDEPWGVRRFFVRDPAGTLVNIVMHKR</sequence>
<accession>A0AA50CKF6</accession>
<proteinExistence type="predicted"/>
<dbReference type="InterPro" id="IPR004360">
    <property type="entry name" value="Glyas_Fos-R_dOase_dom"/>
</dbReference>
<evidence type="ECO:0000313" key="3">
    <source>
        <dbReference type="Proteomes" id="UP001234585"/>
    </source>
</evidence>
<dbReference type="AlphaFoldDB" id="A0AA50CKF6"/>
<dbReference type="Proteomes" id="UP001234585">
    <property type="component" value="Chromosome"/>
</dbReference>
<dbReference type="Gene3D" id="3.10.180.10">
    <property type="entry name" value="2,3-Dihydroxybiphenyl 1,2-Dioxygenase, domain 1"/>
    <property type="match status" value="1"/>
</dbReference>
<dbReference type="InterPro" id="IPR029068">
    <property type="entry name" value="Glyas_Bleomycin-R_OHBP_Dase"/>
</dbReference>
<dbReference type="EMBL" id="CP132302">
    <property type="protein sequence ID" value="WLR97642.1"/>
    <property type="molecule type" value="Genomic_DNA"/>
</dbReference>
<gene>
    <name evidence="2" type="ORF">Q9313_01005</name>
</gene>
<reference evidence="2 3" key="1">
    <citation type="submission" date="2023-08" db="EMBL/GenBank/DDBJ databases">
        <title>Pathogen: clinical or host-associated sample.</title>
        <authorList>
            <person name="Hergert J."/>
            <person name="Casey R."/>
            <person name="Wagner J."/>
            <person name="Young E.L."/>
            <person name="Oakeson K.F."/>
        </authorList>
    </citation>
    <scope>NUCLEOTIDE SEQUENCE [LARGE SCALE GENOMIC DNA]</scope>
    <source>
        <strain evidence="2 3">1760953</strain>
    </source>
</reference>
<dbReference type="PROSITE" id="PS51819">
    <property type="entry name" value="VOC"/>
    <property type="match status" value="1"/>
</dbReference>
<evidence type="ECO:0000313" key="2">
    <source>
        <dbReference type="EMBL" id="WLR97642.1"/>
    </source>
</evidence>
<name>A0AA50CKF6_9HYPH</name>
<dbReference type="SUPFAM" id="SSF54593">
    <property type="entry name" value="Glyoxalase/Bleomycin resistance protein/Dihydroxybiphenyl dioxygenase"/>
    <property type="match status" value="1"/>
</dbReference>
<protein>
    <submittedName>
        <fullName evidence="2">VOC family protein</fullName>
    </submittedName>
</protein>
<dbReference type="Pfam" id="PF00903">
    <property type="entry name" value="Glyoxalase"/>
    <property type="match status" value="1"/>
</dbReference>
<feature type="domain" description="VOC" evidence="1">
    <location>
        <begin position="2"/>
        <end position="115"/>
    </location>
</feature>